<dbReference type="InterPro" id="IPR050836">
    <property type="entry name" value="SDS22/Internalin_LRR"/>
</dbReference>
<keyword evidence="5" id="KW-1185">Reference proteome</keyword>
<dbReference type="Gene3D" id="3.80.10.10">
    <property type="entry name" value="Ribonuclease Inhibitor"/>
    <property type="match status" value="2"/>
</dbReference>
<dbReference type="PANTHER" id="PTHR46652">
    <property type="entry name" value="LEUCINE-RICH REPEAT AND IQ DOMAIN-CONTAINING PROTEIN 1-RELATED"/>
    <property type="match status" value="1"/>
</dbReference>
<dbReference type="Proteomes" id="UP000759537">
    <property type="component" value="Unassembled WGS sequence"/>
</dbReference>
<evidence type="ECO:0000256" key="1">
    <source>
        <dbReference type="ARBA" id="ARBA00022614"/>
    </source>
</evidence>
<dbReference type="SMART" id="SM01052">
    <property type="entry name" value="CAP_GLY"/>
    <property type="match status" value="1"/>
</dbReference>
<organism evidence="4 5">
    <name type="scientific">Russula ochroleuca</name>
    <dbReference type="NCBI Taxonomy" id="152965"/>
    <lineage>
        <taxon>Eukaryota</taxon>
        <taxon>Fungi</taxon>
        <taxon>Dikarya</taxon>
        <taxon>Basidiomycota</taxon>
        <taxon>Agaricomycotina</taxon>
        <taxon>Agaricomycetes</taxon>
        <taxon>Russulales</taxon>
        <taxon>Russulaceae</taxon>
        <taxon>Russula</taxon>
    </lineage>
</organism>
<reference evidence="4" key="1">
    <citation type="submission" date="2019-10" db="EMBL/GenBank/DDBJ databases">
        <authorList>
            <consortium name="DOE Joint Genome Institute"/>
            <person name="Kuo A."/>
            <person name="Miyauchi S."/>
            <person name="Kiss E."/>
            <person name="Drula E."/>
            <person name="Kohler A."/>
            <person name="Sanchez-Garcia M."/>
            <person name="Andreopoulos B."/>
            <person name="Barry K.W."/>
            <person name="Bonito G."/>
            <person name="Buee M."/>
            <person name="Carver A."/>
            <person name="Chen C."/>
            <person name="Cichocki N."/>
            <person name="Clum A."/>
            <person name="Culley D."/>
            <person name="Crous P.W."/>
            <person name="Fauchery L."/>
            <person name="Girlanda M."/>
            <person name="Hayes R."/>
            <person name="Keri Z."/>
            <person name="LaButti K."/>
            <person name="Lipzen A."/>
            <person name="Lombard V."/>
            <person name="Magnuson J."/>
            <person name="Maillard F."/>
            <person name="Morin E."/>
            <person name="Murat C."/>
            <person name="Nolan M."/>
            <person name="Ohm R."/>
            <person name="Pangilinan J."/>
            <person name="Pereira M."/>
            <person name="Perotto S."/>
            <person name="Peter M."/>
            <person name="Riley R."/>
            <person name="Sitrit Y."/>
            <person name="Stielow B."/>
            <person name="Szollosi G."/>
            <person name="Zifcakova L."/>
            <person name="Stursova M."/>
            <person name="Spatafora J.W."/>
            <person name="Tedersoo L."/>
            <person name="Vaario L.-M."/>
            <person name="Yamada A."/>
            <person name="Yan M."/>
            <person name="Wang P."/>
            <person name="Xu J."/>
            <person name="Bruns T."/>
            <person name="Baldrian P."/>
            <person name="Vilgalys R."/>
            <person name="Henrissat B."/>
            <person name="Grigoriev I.V."/>
            <person name="Hibbett D."/>
            <person name="Nagy L.G."/>
            <person name="Martin F.M."/>
        </authorList>
    </citation>
    <scope>NUCLEOTIDE SEQUENCE</scope>
    <source>
        <strain evidence="4">Prilba</strain>
    </source>
</reference>
<evidence type="ECO:0000313" key="5">
    <source>
        <dbReference type="Proteomes" id="UP000759537"/>
    </source>
</evidence>
<evidence type="ECO:0000259" key="3">
    <source>
        <dbReference type="PROSITE" id="PS50245"/>
    </source>
</evidence>
<evidence type="ECO:0000313" key="4">
    <source>
        <dbReference type="EMBL" id="KAF8479269.1"/>
    </source>
</evidence>
<accession>A0A9P5T813</accession>
<evidence type="ECO:0000256" key="2">
    <source>
        <dbReference type="ARBA" id="ARBA00022737"/>
    </source>
</evidence>
<dbReference type="SUPFAM" id="SSF52058">
    <property type="entry name" value="L domain-like"/>
    <property type="match status" value="1"/>
</dbReference>
<protein>
    <recommendedName>
        <fullName evidence="3">CAP-Gly domain-containing protein</fullName>
    </recommendedName>
</protein>
<keyword evidence="1" id="KW-0433">Leucine-rich repeat</keyword>
<dbReference type="InterPro" id="IPR000938">
    <property type="entry name" value="CAP-Gly_domain"/>
</dbReference>
<name>A0A9P5T813_9AGAM</name>
<keyword evidence="2" id="KW-0677">Repeat</keyword>
<dbReference type="PROSITE" id="PS50245">
    <property type="entry name" value="CAP_GLY_2"/>
    <property type="match status" value="1"/>
</dbReference>
<sequence>MSPSDPAARTSVLPAVGTRFTLSGYIGTIRYVGQVDGSSGIWLGVEWDDRGRGKHDGIKDGKRYFSCLESGAGSFIRPLSSSYYRGKSFLSALINKYVEQPHGSDSPETVVLGSSNGAIQVEAVNLDKIRGKFSNFERLQEISLDKEGVSQADPPGEIRKRCPNLRGVDLSYSLVSSWDVVALIVIELPSLERLSLNNNRLQPLSNLKLGRDAFSRLRELQLNGTLISWQAIMDVVALMPRLQRLESGYNRLQNLSHLPQNHPAPAIATLNLDSNQLFNWAETCQALVSFHKLVRLVLSSNSYESIPLPIGSYVPLRLTHLSLSLTGINEWSSIDSLNLWCPQLESLTLNGTPLLEALTFLTDGRTPIDPQADRVWQHIVIARLPRLRVLDRSSVRASSSYIDSYGLTPAVSQRQRVDAELLYLSRIAHEHFPSEDARAAAHPRWAELCEVHGTPDITPDKSKDNKLKNHLIEIKASFSTVSPPPSTEVLALTKVVKVLPSAPLRILRLKLLKLFKAPRGASGELWMHMADGKLVPLGDIGGADDDKDIDWWLESGSEVVLCTKN</sequence>
<dbReference type="PANTHER" id="PTHR46652:SF3">
    <property type="entry name" value="LEUCINE-RICH REPEAT-CONTAINING PROTEIN 9"/>
    <property type="match status" value="1"/>
</dbReference>
<dbReference type="InterPro" id="IPR032675">
    <property type="entry name" value="LRR_dom_sf"/>
</dbReference>
<reference evidence="4" key="2">
    <citation type="journal article" date="2020" name="Nat. Commun.">
        <title>Large-scale genome sequencing of mycorrhizal fungi provides insights into the early evolution of symbiotic traits.</title>
        <authorList>
            <person name="Miyauchi S."/>
            <person name="Kiss E."/>
            <person name="Kuo A."/>
            <person name="Drula E."/>
            <person name="Kohler A."/>
            <person name="Sanchez-Garcia M."/>
            <person name="Morin E."/>
            <person name="Andreopoulos B."/>
            <person name="Barry K.W."/>
            <person name="Bonito G."/>
            <person name="Buee M."/>
            <person name="Carver A."/>
            <person name="Chen C."/>
            <person name="Cichocki N."/>
            <person name="Clum A."/>
            <person name="Culley D."/>
            <person name="Crous P.W."/>
            <person name="Fauchery L."/>
            <person name="Girlanda M."/>
            <person name="Hayes R.D."/>
            <person name="Keri Z."/>
            <person name="LaButti K."/>
            <person name="Lipzen A."/>
            <person name="Lombard V."/>
            <person name="Magnuson J."/>
            <person name="Maillard F."/>
            <person name="Murat C."/>
            <person name="Nolan M."/>
            <person name="Ohm R.A."/>
            <person name="Pangilinan J."/>
            <person name="Pereira M.F."/>
            <person name="Perotto S."/>
            <person name="Peter M."/>
            <person name="Pfister S."/>
            <person name="Riley R."/>
            <person name="Sitrit Y."/>
            <person name="Stielow J.B."/>
            <person name="Szollosi G."/>
            <person name="Zifcakova L."/>
            <person name="Stursova M."/>
            <person name="Spatafora J.W."/>
            <person name="Tedersoo L."/>
            <person name="Vaario L.M."/>
            <person name="Yamada A."/>
            <person name="Yan M."/>
            <person name="Wang P."/>
            <person name="Xu J."/>
            <person name="Bruns T."/>
            <person name="Baldrian P."/>
            <person name="Vilgalys R."/>
            <person name="Dunand C."/>
            <person name="Henrissat B."/>
            <person name="Grigoriev I.V."/>
            <person name="Hibbett D."/>
            <person name="Nagy L.G."/>
            <person name="Martin F.M."/>
        </authorList>
    </citation>
    <scope>NUCLEOTIDE SEQUENCE</scope>
    <source>
        <strain evidence="4">Prilba</strain>
    </source>
</reference>
<dbReference type="AlphaFoldDB" id="A0A9P5T813"/>
<dbReference type="Gene3D" id="2.30.30.190">
    <property type="entry name" value="CAP Gly-rich-like domain"/>
    <property type="match status" value="1"/>
</dbReference>
<dbReference type="SUPFAM" id="SSF74924">
    <property type="entry name" value="Cap-Gly domain"/>
    <property type="match status" value="1"/>
</dbReference>
<dbReference type="OrthoDB" id="5273213at2759"/>
<gene>
    <name evidence="4" type="ORF">DFH94DRAFT_693633</name>
</gene>
<comment type="caution">
    <text evidence="4">The sequence shown here is derived from an EMBL/GenBank/DDBJ whole genome shotgun (WGS) entry which is preliminary data.</text>
</comment>
<feature type="domain" description="CAP-Gly" evidence="3">
    <location>
        <begin position="33"/>
        <end position="77"/>
    </location>
</feature>
<dbReference type="Pfam" id="PF01302">
    <property type="entry name" value="CAP_GLY"/>
    <property type="match status" value="1"/>
</dbReference>
<dbReference type="EMBL" id="WHVB01000010">
    <property type="protein sequence ID" value="KAF8479269.1"/>
    <property type="molecule type" value="Genomic_DNA"/>
</dbReference>
<dbReference type="InterPro" id="IPR036859">
    <property type="entry name" value="CAP-Gly_dom_sf"/>
</dbReference>
<proteinExistence type="predicted"/>